<evidence type="ECO:0000259" key="1">
    <source>
        <dbReference type="Pfam" id="PF00483"/>
    </source>
</evidence>
<dbReference type="InterPro" id="IPR005835">
    <property type="entry name" value="NTP_transferase_dom"/>
</dbReference>
<dbReference type="SUPFAM" id="SSF53448">
    <property type="entry name" value="Nucleotide-diphospho-sugar transferases"/>
    <property type="match status" value="1"/>
</dbReference>
<organism evidence="2 3">
    <name type="scientific">Emergencia timonensis</name>
    <dbReference type="NCBI Taxonomy" id="1776384"/>
    <lineage>
        <taxon>Bacteria</taxon>
        <taxon>Bacillati</taxon>
        <taxon>Bacillota</taxon>
        <taxon>Clostridia</taxon>
        <taxon>Peptostreptococcales</taxon>
        <taxon>Anaerovoracaceae</taxon>
        <taxon>Emergencia</taxon>
    </lineage>
</organism>
<evidence type="ECO:0000313" key="3">
    <source>
        <dbReference type="Proteomes" id="UP000284841"/>
    </source>
</evidence>
<keyword evidence="2" id="KW-0808">Transferase</keyword>
<feature type="domain" description="Nucleotidyl transferase" evidence="1">
    <location>
        <begin position="7"/>
        <end position="183"/>
    </location>
</feature>
<sequence length="306" mass="34697">MEKPTLIIMAAGMGSRYGGLKQIDPVSDKGEIILDFSLYDAMMAGFEKVIFIIKKENEADFRALIDERAGKHLQVEYAFQELTDIPEGYQIPAEREKPWGTCHAVLSARKLIDGPFAVINADDYYGPGAFQSIYDYLAAAKDDKKYRYCMIGYLLENTLTENGHVARGVCEVSQDGTLQDIVERTRIMWRNGEIAYTEDEGDSWYPLAEGTTVSMNFWGFTESFVKEMEARFPAFLDKALAENPLKGEYFLPGVVDQLIKEDKASVKVLQSQDRWYGVTYKEDKEGVVSALQSMKDKGIYPDKLWK</sequence>
<dbReference type="OrthoDB" id="9779926at2"/>
<dbReference type="STRING" id="1776384.GCA_900086585_00748"/>
<gene>
    <name evidence="2" type="ORF">DW099_11290</name>
</gene>
<accession>A0A415E100</accession>
<reference evidence="2 3" key="1">
    <citation type="submission" date="2018-08" db="EMBL/GenBank/DDBJ databases">
        <title>A genome reference for cultivated species of the human gut microbiota.</title>
        <authorList>
            <person name="Zou Y."/>
            <person name="Xue W."/>
            <person name="Luo G."/>
        </authorList>
    </citation>
    <scope>NUCLEOTIDE SEQUENCE [LARGE SCALE GENOMIC DNA]</scope>
    <source>
        <strain evidence="2 3">AM07-24</strain>
    </source>
</reference>
<dbReference type="InterPro" id="IPR029044">
    <property type="entry name" value="Nucleotide-diphossugar_trans"/>
</dbReference>
<dbReference type="Proteomes" id="UP000284841">
    <property type="component" value="Unassembled WGS sequence"/>
</dbReference>
<dbReference type="RefSeq" id="WP_118335804.1">
    <property type="nucleotide sequence ID" value="NZ_AP025567.1"/>
</dbReference>
<protein>
    <submittedName>
        <fullName evidence="2">Nucleotidyltransferase</fullName>
    </submittedName>
</protein>
<dbReference type="EMBL" id="QRMS01000003">
    <property type="protein sequence ID" value="RHJ87278.1"/>
    <property type="molecule type" value="Genomic_DNA"/>
</dbReference>
<dbReference type="GO" id="GO:0016740">
    <property type="term" value="F:transferase activity"/>
    <property type="evidence" value="ECO:0007669"/>
    <property type="project" value="UniProtKB-KW"/>
</dbReference>
<proteinExistence type="predicted"/>
<keyword evidence="3" id="KW-1185">Reference proteome</keyword>
<name>A0A415E100_9FIRM</name>
<evidence type="ECO:0000313" key="2">
    <source>
        <dbReference type="EMBL" id="RHJ87278.1"/>
    </source>
</evidence>
<dbReference type="Pfam" id="PF00483">
    <property type="entry name" value="NTP_transferase"/>
    <property type="match status" value="1"/>
</dbReference>
<dbReference type="AlphaFoldDB" id="A0A415E100"/>
<comment type="caution">
    <text evidence="2">The sequence shown here is derived from an EMBL/GenBank/DDBJ whole genome shotgun (WGS) entry which is preliminary data.</text>
</comment>
<dbReference type="Gene3D" id="3.90.550.10">
    <property type="entry name" value="Spore Coat Polysaccharide Biosynthesis Protein SpsA, Chain A"/>
    <property type="match status" value="1"/>
</dbReference>